<reference evidence="12" key="2">
    <citation type="submission" date="2020-02" db="EMBL/GenBank/DDBJ databases">
        <authorList>
            <person name="Gilchrist C.L.M."/>
            <person name="Chooi Y.-H."/>
        </authorList>
    </citation>
    <scope>NUCLEOTIDE SEQUENCE</scope>
    <source>
        <strain evidence="12">MST-FP2251</strain>
    </source>
</reference>
<keyword evidence="3" id="KW-0677">Repeat</keyword>
<feature type="domain" description="C2H2-type" evidence="11">
    <location>
        <begin position="30"/>
        <end position="53"/>
    </location>
</feature>
<dbReference type="Pfam" id="PF04082">
    <property type="entry name" value="Fungal_trans"/>
    <property type="match status" value="1"/>
</dbReference>
<keyword evidence="7" id="KW-0804">Transcription</keyword>
<evidence type="ECO:0000256" key="6">
    <source>
        <dbReference type="ARBA" id="ARBA00023015"/>
    </source>
</evidence>
<gene>
    <name evidence="12" type="ORF">FE257_006714</name>
</gene>
<organism evidence="12 13">
    <name type="scientific">Aspergillus nanangensis</name>
    <dbReference type="NCBI Taxonomy" id="2582783"/>
    <lineage>
        <taxon>Eukaryota</taxon>
        <taxon>Fungi</taxon>
        <taxon>Dikarya</taxon>
        <taxon>Ascomycota</taxon>
        <taxon>Pezizomycotina</taxon>
        <taxon>Eurotiomycetes</taxon>
        <taxon>Eurotiomycetidae</taxon>
        <taxon>Eurotiales</taxon>
        <taxon>Aspergillaceae</taxon>
        <taxon>Aspergillus</taxon>
        <taxon>Aspergillus subgen. Circumdati</taxon>
    </lineage>
</organism>
<dbReference type="InterPro" id="IPR036236">
    <property type="entry name" value="Znf_C2H2_sf"/>
</dbReference>
<dbReference type="GO" id="GO:0000785">
    <property type="term" value="C:chromatin"/>
    <property type="evidence" value="ECO:0007669"/>
    <property type="project" value="TreeGrafter"/>
</dbReference>
<dbReference type="GO" id="GO:0006351">
    <property type="term" value="P:DNA-templated transcription"/>
    <property type="evidence" value="ECO:0007669"/>
    <property type="project" value="InterPro"/>
</dbReference>
<evidence type="ECO:0000256" key="2">
    <source>
        <dbReference type="ARBA" id="ARBA00022723"/>
    </source>
</evidence>
<dbReference type="PANTHER" id="PTHR40626:SF7">
    <property type="entry name" value="TRANSCRIPTION FACTOR, PUTATIVE (AFU_ORTHOLOGUE AFUA_1G04110)-RELATED"/>
    <property type="match status" value="1"/>
</dbReference>
<evidence type="ECO:0000256" key="5">
    <source>
        <dbReference type="ARBA" id="ARBA00022833"/>
    </source>
</evidence>
<dbReference type="GO" id="GO:0000981">
    <property type="term" value="F:DNA-binding transcription factor activity, RNA polymerase II-specific"/>
    <property type="evidence" value="ECO:0007669"/>
    <property type="project" value="InterPro"/>
</dbReference>
<dbReference type="PANTHER" id="PTHR40626">
    <property type="entry name" value="MIP31509P"/>
    <property type="match status" value="1"/>
</dbReference>
<dbReference type="Gene3D" id="3.30.160.60">
    <property type="entry name" value="Classic Zinc Finger"/>
    <property type="match status" value="2"/>
</dbReference>
<dbReference type="PROSITE" id="PS00028">
    <property type="entry name" value="ZINC_FINGER_C2H2_1"/>
    <property type="match status" value="2"/>
</dbReference>
<dbReference type="InterPro" id="IPR007219">
    <property type="entry name" value="XnlR_reg_dom"/>
</dbReference>
<evidence type="ECO:0000256" key="10">
    <source>
        <dbReference type="SAM" id="MobiDB-lite"/>
    </source>
</evidence>
<dbReference type="CDD" id="cd12148">
    <property type="entry name" value="fungal_TF_MHR"/>
    <property type="match status" value="1"/>
</dbReference>
<evidence type="ECO:0000256" key="8">
    <source>
        <dbReference type="ARBA" id="ARBA00023242"/>
    </source>
</evidence>
<keyword evidence="13" id="KW-1185">Reference proteome</keyword>
<reference evidence="12" key="1">
    <citation type="journal article" date="2019" name="Beilstein J. Org. Chem.">
        <title>Nanangenines: drimane sesquiterpenoids as the dominant metabolite cohort of a novel Australian fungus, Aspergillus nanangensis.</title>
        <authorList>
            <person name="Lacey H.J."/>
            <person name="Gilchrist C.L.M."/>
            <person name="Crombie A."/>
            <person name="Kalaitzis J.A."/>
            <person name="Vuong D."/>
            <person name="Rutledge P.J."/>
            <person name="Turner P."/>
            <person name="Pitt J.I."/>
            <person name="Lacey E."/>
            <person name="Chooi Y.H."/>
            <person name="Piggott A.M."/>
        </authorList>
    </citation>
    <scope>NUCLEOTIDE SEQUENCE</scope>
    <source>
        <strain evidence="12">MST-FP2251</strain>
    </source>
</reference>
<dbReference type="GO" id="GO:0000978">
    <property type="term" value="F:RNA polymerase II cis-regulatory region sequence-specific DNA binding"/>
    <property type="evidence" value="ECO:0007669"/>
    <property type="project" value="InterPro"/>
</dbReference>
<dbReference type="GO" id="GO:0005634">
    <property type="term" value="C:nucleus"/>
    <property type="evidence" value="ECO:0007669"/>
    <property type="project" value="UniProtKB-SubCell"/>
</dbReference>
<dbReference type="SMART" id="SM00355">
    <property type="entry name" value="ZnF_C2H2"/>
    <property type="match status" value="2"/>
</dbReference>
<dbReference type="AlphaFoldDB" id="A0AAD4CNZ1"/>
<evidence type="ECO:0000256" key="9">
    <source>
        <dbReference type="PROSITE-ProRule" id="PRU00042"/>
    </source>
</evidence>
<feature type="domain" description="C2H2-type" evidence="11">
    <location>
        <begin position="2"/>
        <end position="29"/>
    </location>
</feature>
<evidence type="ECO:0000256" key="7">
    <source>
        <dbReference type="ARBA" id="ARBA00023163"/>
    </source>
</evidence>
<dbReference type="PROSITE" id="PS50157">
    <property type="entry name" value="ZINC_FINGER_C2H2_2"/>
    <property type="match status" value="2"/>
</dbReference>
<name>A0AAD4CNZ1_ASPNN</name>
<keyword evidence="4 9" id="KW-0863">Zinc-finger</keyword>
<feature type="region of interest" description="Disordered" evidence="10">
    <location>
        <begin position="365"/>
        <end position="391"/>
    </location>
</feature>
<evidence type="ECO:0000256" key="4">
    <source>
        <dbReference type="ARBA" id="ARBA00022771"/>
    </source>
</evidence>
<proteinExistence type="predicted"/>
<keyword evidence="6" id="KW-0805">Transcription regulation</keyword>
<dbReference type="EMBL" id="VCAU01000030">
    <property type="protein sequence ID" value="KAF9890034.1"/>
    <property type="molecule type" value="Genomic_DNA"/>
</dbReference>
<evidence type="ECO:0000256" key="3">
    <source>
        <dbReference type="ARBA" id="ARBA00022737"/>
    </source>
</evidence>
<evidence type="ECO:0000313" key="13">
    <source>
        <dbReference type="Proteomes" id="UP001194746"/>
    </source>
</evidence>
<feature type="compositionally biased region" description="Low complexity" evidence="10">
    <location>
        <begin position="380"/>
        <end position="391"/>
    </location>
</feature>
<dbReference type="InterPro" id="IPR013087">
    <property type="entry name" value="Znf_C2H2_type"/>
</dbReference>
<accession>A0AAD4CNZ1</accession>
<sequence length="973" mass="107416">MKFCQYCDRKFYKTEHLLRHQRSHTGEKPYACPHCDRRYGRSDVLLRHVKYMHDKVPDSAKLANTTLRKNRKEEKRAAVDQDSPLDTQARAAPVSKDVPSSIDDAIVTIDAVASSSHHSQAEAPPVLHYDKFITASMLLAQENPAAEQVCPEPGGSNGAGQSQRAVMENAPAAFTDQPAASHLLNHGANAALEVQQGPVAQERHVDPADCQRNPVFNQEVDNVSPQFHYPNDTFIDLESHLGGDIFSLLHGSNSNLTPHLEYLFPFVHFSTVSGSKKPSSKEIMSSVPAERFSLVSRMWPKKWSSQDRGFPSHLWKGLIRSSRTTTAGGSCLLPGGLPVSTNGSQDTKWGLDDSQQKDLMREFALDSSSTQSRQGDGGPYDDSLSSSSFDGSSTSGGPLGFPSTRLLNLGLFTAFRQSHCLAPFLHQPTFVLREAPNSIVFALCLLGFVVLSADKTREYVDKYLPIAIQKCCTQLVEPTFGLEDSERLVSNLSTATLLLYAVSLHPSQNPQEAKMSLMLYHQAITVAQINGLFQPYSRLHSTGELLDQAHANRHLHNEADCDLDSRWRSWARVESMKRVVAALLVTDSWWSFKLGASPLISIYAVGYDVPCSAELFRRPTARSWKHLFNTSHGIDSQQVVIELHNPRITLPPARNVSPIGMIGLLSVFWIRILDLHRRLISQGPLQAEEKEGEEAEVEHAKCLMVPGAVYSAKDNSSKMLGSGLQKVYANYAHFLQHENPNCVTLWHFLNLQLLVNMETFESATGRYGLERAHSALRVIASWSKTHYARRACLHAAGIYKSMTQRRITDGAMLHTEAAVFLAALVLGMYIFMVHSSDEGNQQDAEGGEVMMAVDADSDAEEPCEMLDDVDWPSLGLLGLVPLSEMAIEDQSTSLPDSSNISASRFIQNETISLSFMGHVLDGGYDGARMIFLEYANLLGELAKGSTEGLGQVLRIMSNSLVDIECANVPQQNS</sequence>
<dbReference type="SUPFAM" id="SSF57667">
    <property type="entry name" value="beta-beta-alpha zinc fingers"/>
    <property type="match status" value="1"/>
</dbReference>
<keyword evidence="8" id="KW-0539">Nucleus</keyword>
<protein>
    <recommendedName>
        <fullName evidence="11">C2H2-type domain-containing protein</fullName>
    </recommendedName>
</protein>
<evidence type="ECO:0000259" key="11">
    <source>
        <dbReference type="PROSITE" id="PS50157"/>
    </source>
</evidence>
<keyword evidence="2" id="KW-0479">Metal-binding</keyword>
<dbReference type="FunFam" id="3.30.160.60:FF:002343">
    <property type="entry name" value="Zinc finger protein 33A"/>
    <property type="match status" value="1"/>
</dbReference>
<comment type="subcellular location">
    <subcellularLocation>
        <location evidence="1">Nucleus</location>
    </subcellularLocation>
</comment>
<evidence type="ECO:0000256" key="1">
    <source>
        <dbReference type="ARBA" id="ARBA00004123"/>
    </source>
</evidence>
<feature type="region of interest" description="Disordered" evidence="10">
    <location>
        <begin position="68"/>
        <end position="98"/>
    </location>
</feature>
<comment type="caution">
    <text evidence="12">The sequence shown here is derived from an EMBL/GenBank/DDBJ whole genome shotgun (WGS) entry which is preliminary data.</text>
</comment>
<keyword evidence="5" id="KW-0862">Zinc</keyword>
<dbReference type="GO" id="GO:0008270">
    <property type="term" value="F:zinc ion binding"/>
    <property type="evidence" value="ECO:0007669"/>
    <property type="project" value="UniProtKB-KW"/>
</dbReference>
<dbReference type="Proteomes" id="UP001194746">
    <property type="component" value="Unassembled WGS sequence"/>
</dbReference>
<dbReference type="InterPro" id="IPR051059">
    <property type="entry name" value="VerF-like"/>
</dbReference>
<evidence type="ECO:0000313" key="12">
    <source>
        <dbReference type="EMBL" id="KAF9890034.1"/>
    </source>
</evidence>